<dbReference type="EMBL" id="ADMC01000018">
    <property type="protein sequence ID" value="EHP48156.1"/>
    <property type="molecule type" value="Genomic_DNA"/>
</dbReference>
<dbReference type="Pfam" id="PF08281">
    <property type="entry name" value="Sigma70_r4_2"/>
    <property type="match status" value="1"/>
</dbReference>
<dbReference type="InterPro" id="IPR039425">
    <property type="entry name" value="RNA_pol_sigma-70-like"/>
</dbReference>
<feature type="domain" description="HTH luxR-type" evidence="5">
    <location>
        <begin position="140"/>
        <end position="167"/>
    </location>
</feature>
<dbReference type="InterPro" id="IPR013324">
    <property type="entry name" value="RNA_pol_sigma_r3/r4-like"/>
</dbReference>
<dbReference type="GO" id="GO:0003677">
    <property type="term" value="F:DNA binding"/>
    <property type="evidence" value="ECO:0007669"/>
    <property type="project" value="InterPro"/>
</dbReference>
<dbReference type="InterPro" id="IPR007627">
    <property type="entry name" value="RNA_pol_sigma70_r2"/>
</dbReference>
<dbReference type="PROSITE" id="PS00622">
    <property type="entry name" value="HTH_LUXR_1"/>
    <property type="match status" value="1"/>
</dbReference>
<accession>H1DG44</accession>
<dbReference type="Proteomes" id="UP000004892">
    <property type="component" value="Unassembled WGS sequence"/>
</dbReference>
<dbReference type="SUPFAM" id="SSF88659">
    <property type="entry name" value="Sigma3 and sigma4 domains of RNA polymerase sigma factors"/>
    <property type="match status" value="1"/>
</dbReference>
<dbReference type="eggNOG" id="COG1595">
    <property type="taxonomic scope" value="Bacteria"/>
</dbReference>
<dbReference type="GO" id="GO:0006352">
    <property type="term" value="P:DNA-templated transcription initiation"/>
    <property type="evidence" value="ECO:0007669"/>
    <property type="project" value="InterPro"/>
</dbReference>
<dbReference type="InterPro" id="IPR000792">
    <property type="entry name" value="Tscrpt_reg_LuxR_C"/>
</dbReference>
<dbReference type="InterPro" id="IPR036388">
    <property type="entry name" value="WH-like_DNA-bd_sf"/>
</dbReference>
<gene>
    <name evidence="6" type="ORF">HMPREF9449_01230</name>
</gene>
<dbReference type="InterPro" id="IPR013325">
    <property type="entry name" value="RNA_pol_sigma_r2"/>
</dbReference>
<keyword evidence="4" id="KW-0804">Transcription</keyword>
<dbReference type="NCBIfam" id="TIGR02937">
    <property type="entry name" value="sigma70-ECF"/>
    <property type="match status" value="1"/>
</dbReference>
<dbReference type="GeneID" id="98068812"/>
<evidence type="ECO:0000256" key="3">
    <source>
        <dbReference type="ARBA" id="ARBA00023082"/>
    </source>
</evidence>
<keyword evidence="2" id="KW-0805">Transcription regulation</keyword>
<dbReference type="PATRIC" id="fig|742817.3.peg.1306"/>
<evidence type="ECO:0000256" key="2">
    <source>
        <dbReference type="ARBA" id="ARBA00023015"/>
    </source>
</evidence>
<dbReference type="InterPro" id="IPR013249">
    <property type="entry name" value="RNA_pol_sigma70_r4_t2"/>
</dbReference>
<dbReference type="PANTHER" id="PTHR43133:SF60">
    <property type="entry name" value="RNA POLYMERASE SIGMA FACTOR SIGV"/>
    <property type="match status" value="1"/>
</dbReference>
<dbReference type="RefSeq" id="WP_009136378.1">
    <property type="nucleotide sequence ID" value="NZ_JH594596.1"/>
</dbReference>
<dbReference type="Gene3D" id="1.10.10.10">
    <property type="entry name" value="Winged helix-like DNA-binding domain superfamily/Winged helix DNA-binding domain"/>
    <property type="match status" value="1"/>
</dbReference>
<proteinExistence type="inferred from homology"/>
<dbReference type="InterPro" id="IPR014284">
    <property type="entry name" value="RNA_pol_sigma-70_dom"/>
</dbReference>
<dbReference type="Gene3D" id="1.10.1740.10">
    <property type="match status" value="1"/>
</dbReference>
<dbReference type="PANTHER" id="PTHR43133">
    <property type="entry name" value="RNA POLYMERASE ECF-TYPE SIGMA FACTO"/>
    <property type="match status" value="1"/>
</dbReference>
<reference evidence="6 7" key="1">
    <citation type="submission" date="2012-01" db="EMBL/GenBank/DDBJ databases">
        <title>The Genome Sequence of Odoribacter laneus YIT 12061.</title>
        <authorList>
            <consortium name="The Broad Institute Genome Sequencing Platform"/>
            <person name="Earl A."/>
            <person name="Ward D."/>
            <person name="Feldgarden M."/>
            <person name="Gevers D."/>
            <person name="Morotomi M."/>
            <person name="Young S.K."/>
            <person name="Zeng Q."/>
            <person name="Gargeya S."/>
            <person name="Fitzgerald M."/>
            <person name="Haas B."/>
            <person name="Abouelleil A."/>
            <person name="Alvarado L."/>
            <person name="Arachchi H.M."/>
            <person name="Berlin A."/>
            <person name="Chapman S.B."/>
            <person name="Gearin G."/>
            <person name="Goldberg J."/>
            <person name="Griggs A."/>
            <person name="Gujja S."/>
            <person name="Hansen M."/>
            <person name="Heiman D."/>
            <person name="Howarth C."/>
            <person name="Larimer J."/>
            <person name="Lui A."/>
            <person name="MacDonald P.J.P."/>
            <person name="McCowen C."/>
            <person name="Montmayeur A."/>
            <person name="Murphy C."/>
            <person name="Neiman D."/>
            <person name="Pearson M."/>
            <person name="Priest M."/>
            <person name="Roberts A."/>
            <person name="Saif S."/>
            <person name="Shea T."/>
            <person name="Sisk P."/>
            <person name="Stolte C."/>
            <person name="Sykes S."/>
            <person name="Wortman J."/>
            <person name="Nusbaum C."/>
            <person name="Birren B."/>
        </authorList>
    </citation>
    <scope>NUCLEOTIDE SEQUENCE [LARGE SCALE GENOMIC DNA]</scope>
    <source>
        <strain evidence="6 7">YIT 12061</strain>
    </source>
</reference>
<evidence type="ECO:0000313" key="7">
    <source>
        <dbReference type="Proteomes" id="UP000004892"/>
    </source>
</evidence>
<comment type="caution">
    <text evidence="6">The sequence shown here is derived from an EMBL/GenBank/DDBJ whole genome shotgun (WGS) entry which is preliminary data.</text>
</comment>
<comment type="similarity">
    <text evidence="1">Belongs to the sigma-70 factor family. ECF subfamily.</text>
</comment>
<organism evidence="6 7">
    <name type="scientific">Odoribacter laneus YIT 12061</name>
    <dbReference type="NCBI Taxonomy" id="742817"/>
    <lineage>
        <taxon>Bacteria</taxon>
        <taxon>Pseudomonadati</taxon>
        <taxon>Bacteroidota</taxon>
        <taxon>Bacteroidia</taxon>
        <taxon>Bacteroidales</taxon>
        <taxon>Odoribacteraceae</taxon>
        <taxon>Odoribacter</taxon>
    </lineage>
</organism>
<sequence length="183" mass="21801">MSDYKTILRQCQKRDRRAQLEFYMLFYKGVYNSAYRILGNPQEAEEVMQETFLKVFDRIEDYDGEVSNMERILKRIAINHAIDLYRKRKIQFISLEDNIYVTTEENNEDETEMQLQLIADKLKQLPEGYRLVLNLHLIEGLKYEEIAQMMQLTPSTVRSQFARARNKLIGLIKTPSPHEQFIK</sequence>
<dbReference type="SUPFAM" id="SSF88946">
    <property type="entry name" value="Sigma2 domain of RNA polymerase sigma factors"/>
    <property type="match status" value="1"/>
</dbReference>
<dbReference type="AlphaFoldDB" id="H1DG44"/>
<name>H1DG44_9BACT</name>
<evidence type="ECO:0000256" key="4">
    <source>
        <dbReference type="ARBA" id="ARBA00023163"/>
    </source>
</evidence>
<keyword evidence="3" id="KW-0731">Sigma factor</keyword>
<dbReference type="HOGENOM" id="CLU_047691_3_2_10"/>
<dbReference type="Pfam" id="PF04542">
    <property type="entry name" value="Sigma70_r2"/>
    <property type="match status" value="1"/>
</dbReference>
<evidence type="ECO:0000259" key="5">
    <source>
        <dbReference type="PROSITE" id="PS00622"/>
    </source>
</evidence>
<dbReference type="STRING" id="742817.HMPREF9449_01230"/>
<evidence type="ECO:0000313" key="6">
    <source>
        <dbReference type="EMBL" id="EHP48156.1"/>
    </source>
</evidence>
<keyword evidence="7" id="KW-1185">Reference proteome</keyword>
<evidence type="ECO:0000256" key="1">
    <source>
        <dbReference type="ARBA" id="ARBA00010641"/>
    </source>
</evidence>
<dbReference type="CDD" id="cd06171">
    <property type="entry name" value="Sigma70_r4"/>
    <property type="match status" value="1"/>
</dbReference>
<dbReference type="GO" id="GO:0016987">
    <property type="term" value="F:sigma factor activity"/>
    <property type="evidence" value="ECO:0007669"/>
    <property type="project" value="UniProtKB-KW"/>
</dbReference>
<protein>
    <submittedName>
        <fullName evidence="6">Sigma-70 family RNA polymerase sigma factor</fullName>
    </submittedName>
</protein>